<dbReference type="eggNOG" id="ENOG502QRAF">
    <property type="taxonomic scope" value="Eukaryota"/>
</dbReference>
<dbReference type="FunFam" id="2.30.29.30:FF:000328">
    <property type="entry name" value="Phosphatidylinositol 4,5-bisphosphate-binding protein SLM1"/>
    <property type="match status" value="1"/>
</dbReference>
<feature type="compositionally biased region" description="Polar residues" evidence="2">
    <location>
        <begin position="686"/>
        <end position="712"/>
    </location>
</feature>
<dbReference type="InterPro" id="IPR043453">
    <property type="entry name" value="Slm1_PH"/>
</dbReference>
<dbReference type="SMART" id="SM00233">
    <property type="entry name" value="PH"/>
    <property type="match status" value="1"/>
</dbReference>
<dbReference type="OrthoDB" id="5598057at2759"/>
<feature type="compositionally biased region" description="Polar residues" evidence="2">
    <location>
        <begin position="745"/>
        <end position="759"/>
    </location>
</feature>
<dbReference type="Gene3D" id="2.30.29.30">
    <property type="entry name" value="Pleckstrin-homology domain (PH domain)/Phosphotyrosine-binding domain (PTB)"/>
    <property type="match status" value="1"/>
</dbReference>
<dbReference type="PROSITE" id="PS50003">
    <property type="entry name" value="PH_DOMAIN"/>
    <property type="match status" value="1"/>
</dbReference>
<feature type="region of interest" description="Disordered" evidence="2">
    <location>
        <begin position="686"/>
        <end position="729"/>
    </location>
</feature>
<dbReference type="PANTHER" id="PTHR31941:SF16">
    <property type="entry name" value="PHOSPHATIDYLINOSITOL 4,5-BISPHOSPHATE-BINDING PROTEIN SLM1-RELATED"/>
    <property type="match status" value="1"/>
</dbReference>
<evidence type="ECO:0000259" key="3">
    <source>
        <dbReference type="PROSITE" id="PS50003"/>
    </source>
</evidence>
<name>A5E5C3_LODEL</name>
<protein>
    <recommendedName>
        <fullName evidence="3">PH domain-containing protein</fullName>
    </recommendedName>
</protein>
<dbReference type="InParanoid" id="A5E5C3"/>
<dbReference type="OMA" id="WYVLTCS"/>
<dbReference type="InterPro" id="IPR046869">
    <property type="entry name" value="SLM1/RGC1-like_PH"/>
</dbReference>
<dbReference type="Pfam" id="PF20400">
    <property type="entry name" value="BAR_4"/>
    <property type="match status" value="1"/>
</dbReference>
<feature type="compositionally biased region" description="Low complexity" evidence="2">
    <location>
        <begin position="760"/>
        <end position="792"/>
    </location>
</feature>
<dbReference type="InterPro" id="IPR011993">
    <property type="entry name" value="PH-like_dom_sf"/>
</dbReference>
<feature type="region of interest" description="Disordered" evidence="2">
    <location>
        <begin position="815"/>
        <end position="863"/>
    </location>
</feature>
<dbReference type="InterPro" id="IPR001849">
    <property type="entry name" value="PH_domain"/>
</dbReference>
<feature type="compositionally biased region" description="Polar residues" evidence="2">
    <location>
        <begin position="546"/>
        <end position="558"/>
    </location>
</feature>
<dbReference type="KEGG" id="lel:PVL30_005542"/>
<dbReference type="Proteomes" id="UP000001996">
    <property type="component" value="Unassembled WGS sequence"/>
</dbReference>
<feature type="compositionally biased region" description="Polar residues" evidence="2">
    <location>
        <begin position="517"/>
        <end position="538"/>
    </location>
</feature>
<feature type="region of interest" description="Disordered" evidence="2">
    <location>
        <begin position="616"/>
        <end position="667"/>
    </location>
</feature>
<evidence type="ECO:0000313" key="4">
    <source>
        <dbReference type="EMBL" id="EDK46631.1"/>
    </source>
</evidence>
<dbReference type="Pfam" id="PF20399">
    <property type="entry name" value="PH_20"/>
    <property type="match status" value="1"/>
</dbReference>
<keyword evidence="5" id="KW-1185">Reference proteome</keyword>
<dbReference type="GeneID" id="5231221"/>
<dbReference type="STRING" id="379508.A5E5C3"/>
<feature type="region of interest" description="Disordered" evidence="2">
    <location>
        <begin position="79"/>
        <end position="119"/>
    </location>
</feature>
<dbReference type="EMBL" id="CH981530">
    <property type="protein sequence ID" value="EDK46631.1"/>
    <property type="molecule type" value="Genomic_DNA"/>
</dbReference>
<dbReference type="AlphaFoldDB" id="A5E5C3"/>
<accession>A5E5C3</accession>
<evidence type="ECO:0000256" key="1">
    <source>
        <dbReference type="ARBA" id="ARBA00022553"/>
    </source>
</evidence>
<sequence length="945" mass="106682">MPYDAHNPLTVSLPYNFVNVQDYPTEVMANRFSAWRAIIKELLNYFKEYATAQEESIKQQARLQQALGVTARQLLLLPSNNNSSNNNPGSPNIGAGILHHHGNNSSNGNSNNSNIQNIGGSGGMSQEVDLISKFFLPVGNGSVQDVPNVLFKYHQQNVTFAQKTLKDINAVIIPKLEELRKDLLLKIKEIKNLQNDFKNNLARELSETKLLIGQYNQAIDMASKLDPDHKFHNEGEHGKYDPYLVKIRLDRQVKKQLQEENYLYDAYSNLQNAGKQLEGIVVAEIQNYISMFVNLLKDENSTFNNYLFPNLTEGFLAKEYNFEWNAFIERNLPSNNLSVSAVGNQTTSSVKNGTFIDLDIPKRHFHDLIIKNIDSNLNAAVREGFLERRSKFLKNYSSAWYVLTCSFIHEFKSNDRKKDPHPVMSLPLDSCAVSDHSKNDGKVDGVYKFILTSKLANALMHKTHKWVFRTNTYQNMIDWFDDIKKLTSLPTPSARARILPNRSREDVNSAALAQTLSGNSSIRSPTRSLRTIDSNNSAARLHRSGTKNTSVTRPISQGTSIANARRLSSTFSQKQSPRLANMVNSDGTLITPVDTYADVKRNKSQLSHTGYVPEENDHHQLELSQQQQQQQQPQTQLQQPQPQPQSLQQQLQPQQSLQEQEQQYRQARSQLPVHYQPYHLIPVDSFNNSSNLRPESHAEQFSQHQPLNSISAPNGMPYYIPPSSQPQQFYDPVQHQYYTITPSVPSQSISRTQSMQHLTQHPYGQQSQQQQQQQQPQVGTPQPQFFPSSPQQANVALSTSPMMQPFGSAFFQNYQQPGQQQQQQQQQQPQPQPQSQQLFQQQKSDVPYPMSPDGTVNGKAENGEAEGNVNHVVVNNQEHSNGNGDHDNIRAPLNAARQLSADEVSTLKSSNIAAPHQQHSEHSEHADHGLPNGNGDINIVITKDE</sequence>
<feature type="compositionally biased region" description="Basic and acidic residues" evidence="2">
    <location>
        <begin position="918"/>
        <end position="928"/>
    </location>
</feature>
<dbReference type="InterPro" id="IPR046868">
    <property type="entry name" value="BAR_4"/>
</dbReference>
<dbReference type="HOGENOM" id="CLU_013663_0_0_1"/>
<dbReference type="CDD" id="cd13311">
    <property type="entry name" value="PH_Slm1"/>
    <property type="match status" value="1"/>
</dbReference>
<keyword evidence="1" id="KW-0597">Phosphoprotein</keyword>
<feature type="region of interest" description="Disordered" evidence="2">
    <location>
        <begin position="902"/>
        <end position="945"/>
    </location>
</feature>
<dbReference type="SUPFAM" id="SSF50729">
    <property type="entry name" value="PH domain-like"/>
    <property type="match status" value="1"/>
</dbReference>
<organism evidence="4 5">
    <name type="scientific">Lodderomyces elongisporus (strain ATCC 11503 / CBS 2605 / JCM 1781 / NBRC 1676 / NRRL YB-4239)</name>
    <name type="common">Yeast</name>
    <name type="synonym">Saccharomyces elongisporus</name>
    <dbReference type="NCBI Taxonomy" id="379508"/>
    <lineage>
        <taxon>Eukaryota</taxon>
        <taxon>Fungi</taxon>
        <taxon>Dikarya</taxon>
        <taxon>Ascomycota</taxon>
        <taxon>Saccharomycotina</taxon>
        <taxon>Pichiomycetes</taxon>
        <taxon>Debaryomycetaceae</taxon>
        <taxon>Candida/Lodderomyces clade</taxon>
        <taxon>Lodderomyces</taxon>
    </lineage>
</organism>
<dbReference type="PANTHER" id="PTHR31941">
    <property type="entry name" value="CYTOSKELETAL SIGNALING PROTEIN SLM1"/>
    <property type="match status" value="1"/>
</dbReference>
<gene>
    <name evidence="4" type="ORF">LELG_04812</name>
</gene>
<dbReference type="FunCoup" id="A5E5C3">
    <property type="interactions" value="134"/>
</dbReference>
<reference evidence="4 5" key="1">
    <citation type="journal article" date="2009" name="Nature">
        <title>Evolution of pathogenicity and sexual reproduction in eight Candida genomes.</title>
        <authorList>
            <person name="Butler G."/>
            <person name="Rasmussen M.D."/>
            <person name="Lin M.F."/>
            <person name="Santos M.A."/>
            <person name="Sakthikumar S."/>
            <person name="Munro C.A."/>
            <person name="Rheinbay E."/>
            <person name="Grabherr M."/>
            <person name="Forche A."/>
            <person name="Reedy J.L."/>
            <person name="Agrafioti I."/>
            <person name="Arnaud M.B."/>
            <person name="Bates S."/>
            <person name="Brown A.J."/>
            <person name="Brunke S."/>
            <person name="Costanzo M.C."/>
            <person name="Fitzpatrick D.A."/>
            <person name="de Groot P.W."/>
            <person name="Harris D."/>
            <person name="Hoyer L.L."/>
            <person name="Hube B."/>
            <person name="Klis F.M."/>
            <person name="Kodira C."/>
            <person name="Lennard N."/>
            <person name="Logue M.E."/>
            <person name="Martin R."/>
            <person name="Neiman A.M."/>
            <person name="Nikolaou E."/>
            <person name="Quail M.A."/>
            <person name="Quinn J."/>
            <person name="Santos M.C."/>
            <person name="Schmitzberger F.F."/>
            <person name="Sherlock G."/>
            <person name="Shah P."/>
            <person name="Silverstein K.A."/>
            <person name="Skrzypek M.S."/>
            <person name="Soll D."/>
            <person name="Staggs R."/>
            <person name="Stansfield I."/>
            <person name="Stumpf M.P."/>
            <person name="Sudbery P.E."/>
            <person name="Srikantha T."/>
            <person name="Zeng Q."/>
            <person name="Berman J."/>
            <person name="Berriman M."/>
            <person name="Heitman J."/>
            <person name="Gow N.A."/>
            <person name="Lorenz M.C."/>
            <person name="Birren B.W."/>
            <person name="Kellis M."/>
            <person name="Cuomo C.A."/>
        </authorList>
    </citation>
    <scope>NUCLEOTIDE SEQUENCE [LARGE SCALE GENOMIC DNA]</scope>
    <source>
        <strain evidence="5">ATCC 11503 / BCRC 21390 / CBS 2605 / JCM 1781 / NBRC 1676 / NRRL YB-4239</strain>
    </source>
</reference>
<evidence type="ECO:0000256" key="2">
    <source>
        <dbReference type="SAM" id="MobiDB-lite"/>
    </source>
</evidence>
<feature type="compositionally biased region" description="Low complexity" evidence="2">
    <location>
        <begin position="815"/>
        <end position="842"/>
    </location>
</feature>
<evidence type="ECO:0000313" key="5">
    <source>
        <dbReference type="Proteomes" id="UP000001996"/>
    </source>
</evidence>
<feature type="compositionally biased region" description="Low complexity" evidence="2">
    <location>
        <begin position="79"/>
        <end position="92"/>
    </location>
</feature>
<feature type="compositionally biased region" description="Low complexity" evidence="2">
    <location>
        <begin position="103"/>
        <end position="118"/>
    </location>
</feature>
<feature type="domain" description="PH" evidence="3">
    <location>
        <begin position="379"/>
        <end position="488"/>
    </location>
</feature>
<feature type="region of interest" description="Disordered" evidence="2">
    <location>
        <begin position="745"/>
        <end position="795"/>
    </location>
</feature>
<feature type="compositionally biased region" description="Low complexity" evidence="2">
    <location>
        <begin position="622"/>
        <end position="663"/>
    </location>
</feature>
<feature type="region of interest" description="Disordered" evidence="2">
    <location>
        <begin position="517"/>
        <end position="558"/>
    </location>
</feature>
<proteinExistence type="predicted"/>